<sequence>MCLRPFVLLPSAASADTIPHSAGVSDSTINIPAHVRVVDNHRDGGLIVKDGRANGR</sequence>
<dbReference type="AlphaFoldDB" id="M4B2L6"/>
<protein>
    <submittedName>
        <fullName evidence="1">Uncharacterized protein</fullName>
    </submittedName>
</protein>
<dbReference type="Proteomes" id="UP000011713">
    <property type="component" value="Unassembled WGS sequence"/>
</dbReference>
<evidence type="ECO:0000313" key="2">
    <source>
        <dbReference type="Proteomes" id="UP000011713"/>
    </source>
</evidence>
<dbReference type="EMBL" id="JH597777">
    <property type="status" value="NOT_ANNOTATED_CDS"/>
    <property type="molecule type" value="Genomic_DNA"/>
</dbReference>
<evidence type="ECO:0000313" key="1">
    <source>
        <dbReference type="EnsemblProtists" id="HpaP800514"/>
    </source>
</evidence>
<dbReference type="HOGENOM" id="CLU_3018373_0_0_1"/>
<proteinExistence type="predicted"/>
<dbReference type="InParanoid" id="M4B2L6"/>
<name>M4B2L6_HYAAE</name>
<reference evidence="1" key="2">
    <citation type="submission" date="2015-06" db="UniProtKB">
        <authorList>
            <consortium name="EnsemblProtists"/>
        </authorList>
    </citation>
    <scope>IDENTIFICATION</scope>
    <source>
        <strain evidence="1">Emoy2</strain>
    </source>
</reference>
<dbReference type="VEuPathDB" id="FungiDB:HpaG800514"/>
<accession>M4B2L6</accession>
<keyword evidence="2" id="KW-1185">Reference proteome</keyword>
<reference evidence="2" key="1">
    <citation type="journal article" date="2010" name="Science">
        <title>Signatures of adaptation to obligate biotrophy in the Hyaloperonospora arabidopsidis genome.</title>
        <authorList>
            <person name="Baxter L."/>
            <person name="Tripathy S."/>
            <person name="Ishaque N."/>
            <person name="Boot N."/>
            <person name="Cabral A."/>
            <person name="Kemen E."/>
            <person name="Thines M."/>
            <person name="Ah-Fong A."/>
            <person name="Anderson R."/>
            <person name="Badejoko W."/>
            <person name="Bittner-Eddy P."/>
            <person name="Boore J.L."/>
            <person name="Chibucos M.C."/>
            <person name="Coates M."/>
            <person name="Dehal P."/>
            <person name="Delehaunty K."/>
            <person name="Dong S."/>
            <person name="Downton P."/>
            <person name="Dumas B."/>
            <person name="Fabro G."/>
            <person name="Fronick C."/>
            <person name="Fuerstenberg S.I."/>
            <person name="Fulton L."/>
            <person name="Gaulin E."/>
            <person name="Govers F."/>
            <person name="Hughes L."/>
            <person name="Humphray S."/>
            <person name="Jiang R.H."/>
            <person name="Judelson H."/>
            <person name="Kamoun S."/>
            <person name="Kyung K."/>
            <person name="Meijer H."/>
            <person name="Minx P."/>
            <person name="Morris P."/>
            <person name="Nelson J."/>
            <person name="Phuntumart V."/>
            <person name="Qutob D."/>
            <person name="Rehmany A."/>
            <person name="Rougon-Cardoso A."/>
            <person name="Ryden P."/>
            <person name="Torto-Alalibo T."/>
            <person name="Studholme D."/>
            <person name="Wang Y."/>
            <person name="Win J."/>
            <person name="Wood J."/>
            <person name="Clifton S.W."/>
            <person name="Rogers J."/>
            <person name="Van den Ackerveken G."/>
            <person name="Jones J.D."/>
            <person name="McDowell J.M."/>
            <person name="Beynon J."/>
            <person name="Tyler B.M."/>
        </authorList>
    </citation>
    <scope>NUCLEOTIDE SEQUENCE [LARGE SCALE GENOMIC DNA]</scope>
    <source>
        <strain evidence="2">Emoy2</strain>
    </source>
</reference>
<dbReference type="EnsemblProtists" id="HpaT800514">
    <property type="protein sequence ID" value="HpaP800514"/>
    <property type="gene ID" value="HpaG800514"/>
</dbReference>
<organism evidence="1 2">
    <name type="scientific">Hyaloperonospora arabidopsidis (strain Emoy2)</name>
    <name type="common">Downy mildew agent</name>
    <name type="synonym">Peronospora arabidopsidis</name>
    <dbReference type="NCBI Taxonomy" id="559515"/>
    <lineage>
        <taxon>Eukaryota</taxon>
        <taxon>Sar</taxon>
        <taxon>Stramenopiles</taxon>
        <taxon>Oomycota</taxon>
        <taxon>Peronosporomycetes</taxon>
        <taxon>Peronosporales</taxon>
        <taxon>Peronosporaceae</taxon>
        <taxon>Hyaloperonospora</taxon>
    </lineage>
</organism>